<keyword evidence="4" id="KW-1185">Reference proteome</keyword>
<dbReference type="PROSITE" id="PS50995">
    <property type="entry name" value="HTH_MARR_2"/>
    <property type="match status" value="1"/>
</dbReference>
<dbReference type="SUPFAM" id="SSF46785">
    <property type="entry name" value="Winged helix' DNA-binding domain"/>
    <property type="match status" value="1"/>
</dbReference>
<dbReference type="KEGG" id="mphy:MCBMB27_05061"/>
<organism evidence="3 5">
    <name type="scientific">Methylobacterium phyllosphaerae</name>
    <dbReference type="NCBI Taxonomy" id="418223"/>
    <lineage>
        <taxon>Bacteria</taxon>
        <taxon>Pseudomonadati</taxon>
        <taxon>Pseudomonadota</taxon>
        <taxon>Alphaproteobacteria</taxon>
        <taxon>Hyphomicrobiales</taxon>
        <taxon>Methylobacteriaceae</taxon>
        <taxon>Methylobacterium</taxon>
    </lineage>
</organism>
<feature type="domain" description="HTH marR-type" evidence="1">
    <location>
        <begin position="26"/>
        <end position="157"/>
    </location>
</feature>
<dbReference type="PANTHER" id="PTHR33164">
    <property type="entry name" value="TRANSCRIPTIONAL REGULATOR, MARR FAMILY"/>
    <property type="match status" value="1"/>
</dbReference>
<dbReference type="AlphaFoldDB" id="A0AAE8HRI8"/>
<proteinExistence type="predicted"/>
<evidence type="ECO:0000313" key="4">
    <source>
        <dbReference type="Proteomes" id="UP000185487"/>
    </source>
</evidence>
<dbReference type="InterPro" id="IPR000835">
    <property type="entry name" value="HTH_MarR-typ"/>
</dbReference>
<accession>A0AAE8HRI8</accession>
<reference evidence="2 4" key="1">
    <citation type="submission" date="2016-04" db="EMBL/GenBank/DDBJ databases">
        <title>Complete genome sequencing and analysis of CBMB27, Methylobacterium phyllosphaerae isolated from leaf tissues of rice (Oryza sativa L.).</title>
        <authorList>
            <person name="Lee Y."/>
            <person name="Hwangbo K."/>
            <person name="Chung H."/>
            <person name="Yoo J."/>
            <person name="Kim K.Y."/>
            <person name="Sa T.M."/>
            <person name="Um Y."/>
            <person name="Madhaiyan M."/>
        </authorList>
    </citation>
    <scope>NUCLEOTIDE SEQUENCE [LARGE SCALE GENOMIC DNA]</scope>
    <source>
        <strain evidence="2 4">CBMB27</strain>
    </source>
</reference>
<name>A0AAE8HRI8_9HYPH</name>
<dbReference type="InterPro" id="IPR039422">
    <property type="entry name" value="MarR/SlyA-like"/>
</dbReference>
<gene>
    <name evidence="2" type="ORF">MCBMB27_05061</name>
    <name evidence="3" type="ORF">SAMN05192567_109121</name>
</gene>
<dbReference type="GO" id="GO:0003700">
    <property type="term" value="F:DNA-binding transcription factor activity"/>
    <property type="evidence" value="ECO:0007669"/>
    <property type="project" value="InterPro"/>
</dbReference>
<dbReference type="Gene3D" id="1.10.10.10">
    <property type="entry name" value="Winged helix-like DNA-binding domain superfamily/Winged helix DNA-binding domain"/>
    <property type="match status" value="1"/>
</dbReference>
<reference evidence="3 5" key="2">
    <citation type="submission" date="2016-10" db="EMBL/GenBank/DDBJ databases">
        <authorList>
            <person name="Varghese N."/>
            <person name="Submissions S."/>
        </authorList>
    </citation>
    <scope>NUCLEOTIDE SEQUENCE [LARGE SCALE GENOMIC DNA]</scope>
    <source>
        <strain evidence="3 5">CBMB27</strain>
    </source>
</reference>
<dbReference type="Proteomes" id="UP000199140">
    <property type="component" value="Unassembled WGS sequence"/>
</dbReference>
<dbReference type="PANTHER" id="PTHR33164:SF105">
    <property type="entry name" value="TRANSCRIPTIONAL REPRESSOR PROTEIN-RELATED"/>
    <property type="match status" value="1"/>
</dbReference>
<dbReference type="Pfam" id="PF01047">
    <property type="entry name" value="MarR"/>
    <property type="match status" value="1"/>
</dbReference>
<evidence type="ECO:0000313" key="2">
    <source>
        <dbReference type="EMBL" id="APT34352.1"/>
    </source>
</evidence>
<dbReference type="Proteomes" id="UP000185487">
    <property type="component" value="Chromosome"/>
</dbReference>
<dbReference type="SMART" id="SM00347">
    <property type="entry name" value="HTH_MARR"/>
    <property type="match status" value="1"/>
</dbReference>
<evidence type="ECO:0000259" key="1">
    <source>
        <dbReference type="PROSITE" id="PS50995"/>
    </source>
</evidence>
<protein>
    <submittedName>
        <fullName evidence="3">DNA-binding transcriptional regulator, MarR family</fullName>
    </submittedName>
    <submittedName>
        <fullName evidence="2">Stress Response</fullName>
    </submittedName>
</protein>
<sequence length="157" mass="16652">MRLAAKGKGVYAHIMADIHSGDGPQELCTCSALRRATRAVTTTYDAALRPVGLRVTQFAILRLLQRLGPTPVTRLAAEAALERTTMGRNLDPLERRGLVRIAPGAADARERVVVLTEAGGEAIAAATPYWRDAQARINARVEPAAVAALADALTSVS</sequence>
<evidence type="ECO:0000313" key="5">
    <source>
        <dbReference type="Proteomes" id="UP000199140"/>
    </source>
</evidence>
<keyword evidence="3" id="KW-0238">DNA-binding</keyword>
<dbReference type="InterPro" id="IPR036390">
    <property type="entry name" value="WH_DNA-bd_sf"/>
</dbReference>
<dbReference type="GO" id="GO:0003677">
    <property type="term" value="F:DNA binding"/>
    <property type="evidence" value="ECO:0007669"/>
    <property type="project" value="UniProtKB-KW"/>
</dbReference>
<dbReference type="GO" id="GO:0006950">
    <property type="term" value="P:response to stress"/>
    <property type="evidence" value="ECO:0007669"/>
    <property type="project" value="TreeGrafter"/>
</dbReference>
<dbReference type="InterPro" id="IPR036388">
    <property type="entry name" value="WH-like_DNA-bd_sf"/>
</dbReference>
<dbReference type="EMBL" id="FOPK01000009">
    <property type="protein sequence ID" value="SFG87681.1"/>
    <property type="molecule type" value="Genomic_DNA"/>
</dbReference>
<evidence type="ECO:0000313" key="3">
    <source>
        <dbReference type="EMBL" id="SFG87681.1"/>
    </source>
</evidence>
<dbReference type="EMBL" id="CP015367">
    <property type="protein sequence ID" value="APT34352.1"/>
    <property type="molecule type" value="Genomic_DNA"/>
</dbReference>